<dbReference type="RefSeq" id="WP_102331244.1">
    <property type="nucleotide sequence ID" value="NZ_CP058566.2"/>
</dbReference>
<dbReference type="OrthoDB" id="154064at2"/>
<keyword evidence="2" id="KW-1185">Reference proteome</keyword>
<comment type="caution">
    <text evidence="1">The sequence shown here is derived from an EMBL/GenBank/DDBJ whole genome shotgun (WGS) entry which is preliminary data.</text>
</comment>
<sequence>MGFLKGLGLAFLSILLFLSVLLLGVGITVNTTALNPGFINDQIERLDIAGIINEEISTDPSANDLPQTVRAFLNTELPAYSEQIKSAVKQANDRLYDYVLGRVDTLDLNSAIGDTVLDPELIYPLADKVDWPAVADELVRKEIAKNGGVDPTFAYLLDYIDDAAVKLDPWIKSTLREIVPPIHDYLLGQTQTLNVSISLEQPAVVLYSTFLDAFNRSPPPQLSGSSAAQKQAAFNNFFFVEVIPSLPAVIDIDPSFFGGAPQEINQGLADLRTGLGDVRTFVASYWLAFYGLIVLIVLLFGLSWLILRRVEKLLLFSGIILFILGSIGFVSVIVADSIISGIDFGSVPVAIQTWLPGTVQSVLRPFLFFNIAGGIIGVVAIVSSILIRRDVPPPKQTPILQ</sequence>
<gene>
    <name evidence="1" type="ORF">JP09_005450</name>
</gene>
<proteinExistence type="predicted"/>
<reference evidence="1 2" key="1">
    <citation type="journal article" date="2017" name="ISME J.">
        <title>Grape pomace compost harbors organohalide-respiring Dehalogenimonas species with novel reductive dehalogenase genes.</title>
        <authorList>
            <person name="Yang Y."/>
            <person name="Higgins S.A."/>
            <person name="Yan J."/>
            <person name="Simsir B."/>
            <person name="Chourey K."/>
            <person name="Iyer R."/>
            <person name="Hettich R.L."/>
            <person name="Baldwin B."/>
            <person name="Ogles D.M."/>
            <person name="Loffler F.E."/>
        </authorList>
    </citation>
    <scope>NUCLEOTIDE SEQUENCE [LARGE SCALE GENOMIC DNA]</scope>
    <source>
        <strain evidence="1 2">GP</strain>
    </source>
</reference>
<name>A0A2P5P7G4_9CHLR</name>
<organism evidence="1 2">
    <name type="scientific">Dehalogenimonas etheniformans</name>
    <dbReference type="NCBI Taxonomy" id="1536648"/>
    <lineage>
        <taxon>Bacteria</taxon>
        <taxon>Bacillati</taxon>
        <taxon>Chloroflexota</taxon>
        <taxon>Dehalococcoidia</taxon>
        <taxon>Dehalococcoidales</taxon>
        <taxon>Dehalococcoidaceae</taxon>
        <taxon>Dehalogenimonas</taxon>
    </lineage>
</organism>
<evidence type="ECO:0000313" key="1">
    <source>
        <dbReference type="EMBL" id="PPD58236.1"/>
    </source>
</evidence>
<dbReference type="Proteomes" id="UP000235653">
    <property type="component" value="Unassembled WGS sequence"/>
</dbReference>
<dbReference type="EMBL" id="JQAN02000009">
    <property type="protein sequence ID" value="PPD58236.1"/>
    <property type="molecule type" value="Genomic_DNA"/>
</dbReference>
<evidence type="ECO:0000313" key="2">
    <source>
        <dbReference type="Proteomes" id="UP000235653"/>
    </source>
</evidence>
<protein>
    <submittedName>
        <fullName evidence="1">Uncharacterized protein</fullName>
    </submittedName>
</protein>
<accession>A0A2P5P7G4</accession>
<dbReference type="AlphaFoldDB" id="A0A2P5P7G4"/>